<dbReference type="EMBL" id="BK015113">
    <property type="protein sequence ID" value="DAD91425.1"/>
    <property type="molecule type" value="Genomic_DNA"/>
</dbReference>
<evidence type="ECO:0000313" key="2">
    <source>
        <dbReference type="EMBL" id="DAD91425.1"/>
    </source>
</evidence>
<name>A0A8S5N9U9_9CAUD</name>
<accession>A0A8S5N9U9</accession>
<protein>
    <submittedName>
        <fullName evidence="2">Major capsid protein</fullName>
    </submittedName>
</protein>
<proteinExistence type="predicted"/>
<feature type="domain" description="Bacteriophage Mu GpT" evidence="1">
    <location>
        <begin position="228"/>
        <end position="294"/>
    </location>
</feature>
<evidence type="ECO:0000259" key="1">
    <source>
        <dbReference type="Pfam" id="PF10124"/>
    </source>
</evidence>
<feature type="domain" description="Bacteriophage Mu GpT" evidence="1">
    <location>
        <begin position="9"/>
        <end position="154"/>
    </location>
</feature>
<dbReference type="InterPro" id="IPR018774">
    <property type="entry name" value="Phage_Mu_GpT"/>
</dbReference>
<organism evidence="2">
    <name type="scientific">Siphoviridae sp. ct8hR1</name>
    <dbReference type="NCBI Taxonomy" id="2826172"/>
    <lineage>
        <taxon>Viruses</taxon>
        <taxon>Duplodnaviria</taxon>
        <taxon>Heunggongvirae</taxon>
        <taxon>Uroviricota</taxon>
        <taxon>Caudoviricetes</taxon>
    </lineage>
</organism>
<dbReference type="Pfam" id="PF10124">
    <property type="entry name" value="Mu-like_gpT"/>
    <property type="match status" value="2"/>
</dbReference>
<sequence length="299" mass="33389">MFVNQANLRGLNVTFSTAYNKAFDGVKTNYEKIATTVPSTTAETDYKWLGQLPQMKEWVGEREIQKMAAYGYSIKNKKFEMTVSVPRDDIEDDQYGVYTPLFSNMGEAAAEHPDTLVFETMKKGFTEKCYDGKPFFATDHPSGEGGKTPTSNMSHLKLSTDSYEAARTAIMSVTGDKGKSLNLVPDLLVVAPANEKMARLILKADQIEGTTNVYKDTAELLVATELADKPDAWFLLCTNKFLKPFIFQKRKPVELTALTRNNDENVFMRDEFVWGADGRSNAGYGFWQMAYGSDGTARG</sequence>
<reference evidence="2" key="1">
    <citation type="journal article" date="2021" name="Proc. Natl. Acad. Sci. U.S.A.">
        <title>A Catalog of Tens of Thousands of Viruses from Human Metagenomes Reveals Hidden Associations with Chronic Diseases.</title>
        <authorList>
            <person name="Tisza M.J."/>
            <person name="Buck C.B."/>
        </authorList>
    </citation>
    <scope>NUCLEOTIDE SEQUENCE</scope>
    <source>
        <strain evidence="2">Ct8hR1</strain>
    </source>
</reference>